<name>A0A450VRX1_9GAMM</name>
<organism evidence="1">
    <name type="scientific">Candidatus Kentrum eta</name>
    <dbReference type="NCBI Taxonomy" id="2126337"/>
    <lineage>
        <taxon>Bacteria</taxon>
        <taxon>Pseudomonadati</taxon>
        <taxon>Pseudomonadota</taxon>
        <taxon>Gammaproteobacteria</taxon>
        <taxon>Candidatus Kentrum</taxon>
    </lineage>
</organism>
<evidence type="ECO:0000313" key="1">
    <source>
        <dbReference type="EMBL" id="VFK07517.1"/>
    </source>
</evidence>
<proteinExistence type="predicted"/>
<gene>
    <name evidence="1" type="ORF">BECKH772C_GA0070978_104281</name>
</gene>
<protein>
    <recommendedName>
        <fullName evidence="2">DUF86 domain-containing protein</fullName>
    </recommendedName>
</protein>
<sequence length="71" mass="8012">MDAEAWIAARELRNRLIHEYATSMERLADDIRAAGDFIPMFRQSHAAFLALAGTRFGVSESALERYLSPRA</sequence>
<evidence type="ECO:0008006" key="2">
    <source>
        <dbReference type="Google" id="ProtNLM"/>
    </source>
</evidence>
<dbReference type="AlphaFoldDB" id="A0A450VRX1"/>
<dbReference type="EMBL" id="CAADFJ010000428">
    <property type="protein sequence ID" value="VFK07517.1"/>
    <property type="molecule type" value="Genomic_DNA"/>
</dbReference>
<reference evidence="1" key="1">
    <citation type="submission" date="2019-02" db="EMBL/GenBank/DDBJ databases">
        <authorList>
            <person name="Gruber-Vodicka R. H."/>
            <person name="Seah K. B. B."/>
        </authorList>
    </citation>
    <scope>NUCLEOTIDE SEQUENCE</scope>
    <source>
        <strain evidence="1">BECK_SA2B12</strain>
    </source>
</reference>
<accession>A0A450VRX1</accession>